<name>A0AAU1HWN3_9ACTN</name>
<organism evidence="1">
    <name type="scientific">Streptomyces sp. NBC_00180</name>
    <dbReference type="NCBI Taxonomy" id="2903632"/>
    <lineage>
        <taxon>Bacteria</taxon>
        <taxon>Bacillati</taxon>
        <taxon>Actinomycetota</taxon>
        <taxon>Actinomycetes</taxon>
        <taxon>Kitasatosporales</taxon>
        <taxon>Streptomycetaceae</taxon>
        <taxon>Streptomyces</taxon>
    </lineage>
</organism>
<dbReference type="AlphaFoldDB" id="A0AAU1HWN3"/>
<reference evidence="1" key="1">
    <citation type="submission" date="2022-10" db="EMBL/GenBank/DDBJ databases">
        <title>The complete genomes of actinobacterial strains from the NBC collection.</title>
        <authorList>
            <person name="Joergensen T.S."/>
            <person name="Alvarez Arevalo M."/>
            <person name="Sterndorff E.B."/>
            <person name="Faurdal D."/>
            <person name="Vuksanovic O."/>
            <person name="Mourched A.-S."/>
            <person name="Charusanti P."/>
            <person name="Shaw S."/>
            <person name="Blin K."/>
            <person name="Weber T."/>
        </authorList>
    </citation>
    <scope>NUCLEOTIDE SEQUENCE</scope>
    <source>
        <strain evidence="1">NBC 00180</strain>
    </source>
</reference>
<accession>A0AAU1HWN3</accession>
<proteinExistence type="predicted"/>
<evidence type="ECO:0000313" key="1">
    <source>
        <dbReference type="EMBL" id="WTP86520.1"/>
    </source>
</evidence>
<protein>
    <submittedName>
        <fullName evidence="1">Uncharacterized protein</fullName>
    </submittedName>
</protein>
<dbReference type="EMBL" id="CP108140">
    <property type="protein sequence ID" value="WTP86520.1"/>
    <property type="molecule type" value="Genomic_DNA"/>
</dbReference>
<gene>
    <name evidence="1" type="ORF">OG477_14600</name>
</gene>
<sequence length="110" mass="12102">MTMHAMELPGYQPHTTTCGYCQGDLGLVRCPVPLRNAWKEALKAGPAAIKAHQTEHNADAGMRHKTGCPFRELPPAVHDLCETWEQLLRARKDLDDALGRDGSPTEPDDA</sequence>